<evidence type="ECO:0000256" key="1">
    <source>
        <dbReference type="SAM" id="Phobius"/>
    </source>
</evidence>
<feature type="transmembrane region" description="Helical" evidence="1">
    <location>
        <begin position="145"/>
        <end position="162"/>
    </location>
</feature>
<feature type="transmembrane region" description="Helical" evidence="1">
    <location>
        <begin position="12"/>
        <end position="38"/>
    </location>
</feature>
<dbReference type="Proteomes" id="UP000188533">
    <property type="component" value="Unassembled WGS sequence"/>
</dbReference>
<feature type="transmembrane region" description="Helical" evidence="1">
    <location>
        <begin position="58"/>
        <end position="81"/>
    </location>
</feature>
<gene>
    <name evidence="2" type="ORF">LENED_002626</name>
</gene>
<evidence type="ECO:0000313" key="3">
    <source>
        <dbReference type="Proteomes" id="UP000188533"/>
    </source>
</evidence>
<keyword evidence="3" id="KW-1185">Reference proteome</keyword>
<evidence type="ECO:0000313" key="2">
    <source>
        <dbReference type="EMBL" id="GAW01056.1"/>
    </source>
</evidence>
<comment type="caution">
    <text evidence="2">The sequence shown here is derived from an EMBL/GenBank/DDBJ whole genome shotgun (WGS) entry which is preliminary data.</text>
</comment>
<protein>
    <submittedName>
        <fullName evidence="2">Uncharacterized protein</fullName>
    </submittedName>
</protein>
<keyword evidence="1" id="KW-1133">Transmembrane helix</keyword>
<reference evidence="2 3" key="1">
    <citation type="submission" date="2016-08" db="EMBL/GenBank/DDBJ databases">
        <authorList>
            <consortium name="Lentinula edodes genome sequencing consortium"/>
            <person name="Sakamoto Y."/>
            <person name="Nakade K."/>
            <person name="Sato S."/>
            <person name="Yoshida Y."/>
            <person name="Miyazaki K."/>
            <person name="Natsume S."/>
            <person name="Konno N."/>
        </authorList>
    </citation>
    <scope>NUCLEOTIDE SEQUENCE [LARGE SCALE GENOMIC DNA]</scope>
    <source>
        <strain evidence="2 3">NBRC 111202</strain>
    </source>
</reference>
<name>A0A1Q3E1L5_LENED</name>
<organism evidence="2 3">
    <name type="scientific">Lentinula edodes</name>
    <name type="common">Shiitake mushroom</name>
    <name type="synonym">Lentinus edodes</name>
    <dbReference type="NCBI Taxonomy" id="5353"/>
    <lineage>
        <taxon>Eukaryota</taxon>
        <taxon>Fungi</taxon>
        <taxon>Dikarya</taxon>
        <taxon>Basidiomycota</taxon>
        <taxon>Agaricomycotina</taxon>
        <taxon>Agaricomycetes</taxon>
        <taxon>Agaricomycetidae</taxon>
        <taxon>Agaricales</taxon>
        <taxon>Marasmiineae</taxon>
        <taxon>Omphalotaceae</taxon>
        <taxon>Lentinula</taxon>
    </lineage>
</organism>
<reference evidence="2 3" key="2">
    <citation type="submission" date="2017-02" db="EMBL/GenBank/DDBJ databases">
        <title>A genome survey and senescence transcriptome analysis in Lentinula edodes.</title>
        <authorList>
            <person name="Sakamoto Y."/>
            <person name="Nakade K."/>
            <person name="Sato S."/>
            <person name="Yoshida Y."/>
            <person name="Miyazaki K."/>
            <person name="Natsume S."/>
            <person name="Konno N."/>
        </authorList>
    </citation>
    <scope>NUCLEOTIDE SEQUENCE [LARGE SCALE GENOMIC DNA]</scope>
    <source>
        <strain evidence="2 3">NBRC 111202</strain>
    </source>
</reference>
<feature type="transmembrane region" description="Helical" evidence="1">
    <location>
        <begin position="88"/>
        <end position="109"/>
    </location>
</feature>
<keyword evidence="1" id="KW-0472">Membrane</keyword>
<accession>A0A1Q3E1L5</accession>
<keyword evidence="1" id="KW-0812">Transmembrane</keyword>
<feature type="transmembrane region" description="Helical" evidence="1">
    <location>
        <begin position="115"/>
        <end position="133"/>
    </location>
</feature>
<proteinExistence type="predicted"/>
<dbReference type="AlphaFoldDB" id="A0A1Q3E1L5"/>
<sequence length="169" mass="19100">MLSRTLNWQTAVLQLVVLASLWFLSSIPGIACYVYGALTISSARPWSIAESYLILHPYSVLCCASVVFLGPISFVLPVIILQDTCIHVCFNIIHLFHGYISAWNCARYYYSSNNAMDFVPGLGGIFAWLEWLAATYNTWTTEHKPLLVIRISAAILGIYVAFREFYFGW</sequence>
<dbReference type="EMBL" id="BDGU01000051">
    <property type="protein sequence ID" value="GAW01056.1"/>
    <property type="molecule type" value="Genomic_DNA"/>
</dbReference>